<gene>
    <name evidence="1" type="ORF">L211DRAFT_842187</name>
</gene>
<proteinExistence type="predicted"/>
<reference evidence="1 2" key="1">
    <citation type="journal article" date="2018" name="Nat. Ecol. Evol.">
        <title>Pezizomycetes genomes reveal the molecular basis of ectomycorrhizal truffle lifestyle.</title>
        <authorList>
            <person name="Murat C."/>
            <person name="Payen T."/>
            <person name="Noel B."/>
            <person name="Kuo A."/>
            <person name="Morin E."/>
            <person name="Chen J."/>
            <person name="Kohler A."/>
            <person name="Krizsan K."/>
            <person name="Balestrini R."/>
            <person name="Da Silva C."/>
            <person name="Montanini B."/>
            <person name="Hainaut M."/>
            <person name="Levati E."/>
            <person name="Barry K.W."/>
            <person name="Belfiori B."/>
            <person name="Cichocki N."/>
            <person name="Clum A."/>
            <person name="Dockter R.B."/>
            <person name="Fauchery L."/>
            <person name="Guy J."/>
            <person name="Iotti M."/>
            <person name="Le Tacon F."/>
            <person name="Lindquist E.A."/>
            <person name="Lipzen A."/>
            <person name="Malagnac F."/>
            <person name="Mello A."/>
            <person name="Molinier V."/>
            <person name="Miyauchi S."/>
            <person name="Poulain J."/>
            <person name="Riccioni C."/>
            <person name="Rubini A."/>
            <person name="Sitrit Y."/>
            <person name="Splivallo R."/>
            <person name="Traeger S."/>
            <person name="Wang M."/>
            <person name="Zifcakova L."/>
            <person name="Wipf D."/>
            <person name="Zambonelli A."/>
            <person name="Paolocci F."/>
            <person name="Nowrousian M."/>
            <person name="Ottonello S."/>
            <person name="Baldrian P."/>
            <person name="Spatafora J.W."/>
            <person name="Henrissat B."/>
            <person name="Nagy L.G."/>
            <person name="Aury J.M."/>
            <person name="Wincker P."/>
            <person name="Grigoriev I.V."/>
            <person name="Bonfante P."/>
            <person name="Martin F.M."/>
        </authorList>
    </citation>
    <scope>NUCLEOTIDE SEQUENCE [LARGE SCALE GENOMIC DNA]</scope>
    <source>
        <strain evidence="1 2">ATCC MYA-4762</strain>
    </source>
</reference>
<feature type="non-terminal residue" evidence="1">
    <location>
        <position position="159"/>
    </location>
</feature>
<accession>A0A3N4LAQ7</accession>
<keyword evidence="2" id="KW-1185">Reference proteome</keyword>
<organism evidence="1 2">
    <name type="scientific">Terfezia boudieri ATCC MYA-4762</name>
    <dbReference type="NCBI Taxonomy" id="1051890"/>
    <lineage>
        <taxon>Eukaryota</taxon>
        <taxon>Fungi</taxon>
        <taxon>Dikarya</taxon>
        <taxon>Ascomycota</taxon>
        <taxon>Pezizomycotina</taxon>
        <taxon>Pezizomycetes</taxon>
        <taxon>Pezizales</taxon>
        <taxon>Pezizaceae</taxon>
        <taxon>Terfezia</taxon>
    </lineage>
</organism>
<name>A0A3N4LAQ7_9PEZI</name>
<dbReference type="InParanoid" id="A0A3N4LAQ7"/>
<evidence type="ECO:0000313" key="2">
    <source>
        <dbReference type="Proteomes" id="UP000267821"/>
    </source>
</evidence>
<dbReference type="OrthoDB" id="5483926at2759"/>
<protein>
    <submittedName>
        <fullName evidence="1">Uncharacterized protein</fullName>
    </submittedName>
</protein>
<dbReference type="EMBL" id="ML121580">
    <property type="protein sequence ID" value="RPB19974.1"/>
    <property type="molecule type" value="Genomic_DNA"/>
</dbReference>
<sequence length="159" mass="17100">MSGSMQVSINQEAQVMDHSVSGGEGLIHLNSPEPGTWGFPASTDFASQASDFEYSGASGHFPGMQSQFASPPARQLSGQDCPQNIGTSLVACPWRSHLEMIMSIDLDISLLQNETSTTMEPSFREGLGVLLGHLVELKRSYFTLQNSVQPSKAGKPIEV</sequence>
<dbReference type="AlphaFoldDB" id="A0A3N4LAQ7"/>
<dbReference type="Proteomes" id="UP000267821">
    <property type="component" value="Unassembled WGS sequence"/>
</dbReference>
<evidence type="ECO:0000313" key="1">
    <source>
        <dbReference type="EMBL" id="RPB19974.1"/>
    </source>
</evidence>